<dbReference type="InterPro" id="IPR007627">
    <property type="entry name" value="RNA_pol_sigma70_r2"/>
</dbReference>
<dbReference type="Pfam" id="PF04542">
    <property type="entry name" value="Sigma70_r2"/>
    <property type="match status" value="1"/>
</dbReference>
<dbReference type="AlphaFoldDB" id="A0A1I2I7S3"/>
<feature type="coiled-coil region" evidence="7">
    <location>
        <begin position="110"/>
        <end position="137"/>
    </location>
</feature>
<name>A0A1I2I7S3_9BACT</name>
<dbReference type="NCBIfam" id="TIGR02937">
    <property type="entry name" value="sigma70-ECF"/>
    <property type="match status" value="1"/>
</dbReference>
<dbReference type="InterPro" id="IPR013249">
    <property type="entry name" value="RNA_pol_sigma70_r4_t2"/>
</dbReference>
<evidence type="ECO:0000256" key="2">
    <source>
        <dbReference type="ARBA" id="ARBA00023015"/>
    </source>
</evidence>
<dbReference type="InterPro" id="IPR014327">
    <property type="entry name" value="RNA_pol_sigma70_bacteroid"/>
</dbReference>
<dbReference type="PANTHER" id="PTHR43133:SF46">
    <property type="entry name" value="RNA POLYMERASE SIGMA-70 FACTOR ECF SUBFAMILY"/>
    <property type="match status" value="1"/>
</dbReference>
<keyword evidence="4 6" id="KW-0238">DNA-binding</keyword>
<organism evidence="10 11">
    <name type="scientific">Sunxiuqinia elliptica</name>
    <dbReference type="NCBI Taxonomy" id="655355"/>
    <lineage>
        <taxon>Bacteria</taxon>
        <taxon>Pseudomonadati</taxon>
        <taxon>Bacteroidota</taxon>
        <taxon>Bacteroidia</taxon>
        <taxon>Marinilabiliales</taxon>
        <taxon>Prolixibacteraceae</taxon>
        <taxon>Sunxiuqinia</taxon>
    </lineage>
</organism>
<dbReference type="InterPro" id="IPR013324">
    <property type="entry name" value="RNA_pol_sigma_r3/r4-like"/>
</dbReference>
<gene>
    <name evidence="10" type="ORF">SAMN05216283_105178</name>
</gene>
<feature type="domain" description="RNA polymerase sigma factor 70 region 4 type 2" evidence="9">
    <location>
        <begin position="122"/>
        <end position="168"/>
    </location>
</feature>
<dbReference type="GO" id="GO:0006352">
    <property type="term" value="P:DNA-templated transcription initiation"/>
    <property type="evidence" value="ECO:0007669"/>
    <property type="project" value="InterPro"/>
</dbReference>
<evidence type="ECO:0000256" key="4">
    <source>
        <dbReference type="ARBA" id="ARBA00023125"/>
    </source>
</evidence>
<evidence type="ECO:0000256" key="5">
    <source>
        <dbReference type="ARBA" id="ARBA00023163"/>
    </source>
</evidence>
<dbReference type="GO" id="GO:0016987">
    <property type="term" value="F:sigma factor activity"/>
    <property type="evidence" value="ECO:0007669"/>
    <property type="project" value="UniProtKB-KW"/>
</dbReference>
<dbReference type="NCBIfam" id="TIGR02985">
    <property type="entry name" value="Sig70_bacteroi1"/>
    <property type="match status" value="1"/>
</dbReference>
<dbReference type="InterPro" id="IPR000838">
    <property type="entry name" value="RNA_pol_sigma70_ECF_CS"/>
</dbReference>
<evidence type="ECO:0000256" key="1">
    <source>
        <dbReference type="ARBA" id="ARBA00010641"/>
    </source>
</evidence>
<dbReference type="InterPro" id="IPR014284">
    <property type="entry name" value="RNA_pol_sigma-70_dom"/>
</dbReference>
<evidence type="ECO:0000256" key="3">
    <source>
        <dbReference type="ARBA" id="ARBA00023082"/>
    </source>
</evidence>
<keyword evidence="2 6" id="KW-0805">Transcription regulation</keyword>
<dbReference type="CDD" id="cd06171">
    <property type="entry name" value="Sigma70_r4"/>
    <property type="match status" value="1"/>
</dbReference>
<dbReference type="InterPro" id="IPR036388">
    <property type="entry name" value="WH-like_DNA-bd_sf"/>
</dbReference>
<dbReference type="EMBL" id="FONW01000005">
    <property type="protein sequence ID" value="SFF38509.1"/>
    <property type="molecule type" value="Genomic_DNA"/>
</dbReference>
<keyword evidence="3 6" id="KW-0731">Sigma factor</keyword>
<evidence type="ECO:0000313" key="11">
    <source>
        <dbReference type="Proteomes" id="UP000198964"/>
    </source>
</evidence>
<keyword evidence="5 6" id="KW-0804">Transcription</keyword>
<dbReference type="InterPro" id="IPR039425">
    <property type="entry name" value="RNA_pol_sigma-70-like"/>
</dbReference>
<dbReference type="GO" id="GO:0003677">
    <property type="term" value="F:DNA binding"/>
    <property type="evidence" value="ECO:0007669"/>
    <property type="project" value="UniProtKB-KW"/>
</dbReference>
<proteinExistence type="inferred from homology"/>
<dbReference type="SUPFAM" id="SSF88946">
    <property type="entry name" value="Sigma2 domain of RNA polymerase sigma factors"/>
    <property type="match status" value="1"/>
</dbReference>
<evidence type="ECO:0000256" key="6">
    <source>
        <dbReference type="RuleBase" id="RU000716"/>
    </source>
</evidence>
<evidence type="ECO:0000256" key="7">
    <source>
        <dbReference type="SAM" id="Coils"/>
    </source>
</evidence>
<dbReference type="PROSITE" id="PS01063">
    <property type="entry name" value="SIGMA70_ECF"/>
    <property type="match status" value="1"/>
</dbReference>
<evidence type="ECO:0000313" key="10">
    <source>
        <dbReference type="EMBL" id="SFF38509.1"/>
    </source>
</evidence>
<dbReference type="Proteomes" id="UP000198964">
    <property type="component" value="Unassembled WGS sequence"/>
</dbReference>
<reference evidence="10 11" key="1">
    <citation type="submission" date="2016-10" db="EMBL/GenBank/DDBJ databases">
        <authorList>
            <person name="de Groot N.N."/>
        </authorList>
    </citation>
    <scope>NUCLEOTIDE SEQUENCE [LARGE SCALE GENOMIC DNA]</scope>
    <source>
        <strain evidence="10 11">CGMCC 1.9156</strain>
    </source>
</reference>
<dbReference type="RefSeq" id="WP_093920086.1">
    <property type="nucleotide sequence ID" value="NZ_FONW01000005.1"/>
</dbReference>
<evidence type="ECO:0000259" key="8">
    <source>
        <dbReference type="Pfam" id="PF04542"/>
    </source>
</evidence>
<dbReference type="Gene3D" id="1.10.1740.10">
    <property type="match status" value="1"/>
</dbReference>
<accession>A0A1I2I7S3</accession>
<dbReference type="InterPro" id="IPR013325">
    <property type="entry name" value="RNA_pol_sigma_r2"/>
</dbReference>
<sequence>MDTAFNQDRILKELAKSNKQALEELFNYYYPRLYNFSKSFLKLEDGIDDVLQEVFLKIWHNRAEIKRSESFNSYIFTITRNLLLNELRSRLNNQKLRDRILEASVAEEFLSMGNVEYDELKEKVEEIINELPQKQREIFRMSRIEGLSHKEIAEKKSISTKTVEYHIGQSISMIKSRLETLGFLSVLYFYLFL</sequence>
<comment type="similarity">
    <text evidence="1 6">Belongs to the sigma-70 factor family. ECF subfamily.</text>
</comment>
<keyword evidence="7" id="KW-0175">Coiled coil</keyword>
<dbReference type="PANTHER" id="PTHR43133">
    <property type="entry name" value="RNA POLYMERASE ECF-TYPE SIGMA FACTO"/>
    <property type="match status" value="1"/>
</dbReference>
<feature type="domain" description="RNA polymerase sigma-70 region 2" evidence="8">
    <location>
        <begin position="25"/>
        <end position="90"/>
    </location>
</feature>
<dbReference type="Gene3D" id="1.10.10.10">
    <property type="entry name" value="Winged helix-like DNA-binding domain superfamily/Winged helix DNA-binding domain"/>
    <property type="match status" value="1"/>
</dbReference>
<keyword evidence="11" id="KW-1185">Reference proteome</keyword>
<dbReference type="SUPFAM" id="SSF88659">
    <property type="entry name" value="Sigma3 and sigma4 domains of RNA polymerase sigma factors"/>
    <property type="match status" value="1"/>
</dbReference>
<dbReference type="STRING" id="655355.SAMN05216283_105178"/>
<dbReference type="Pfam" id="PF08281">
    <property type="entry name" value="Sigma70_r4_2"/>
    <property type="match status" value="1"/>
</dbReference>
<protein>
    <recommendedName>
        <fullName evidence="6">RNA polymerase sigma factor</fullName>
    </recommendedName>
</protein>
<evidence type="ECO:0000259" key="9">
    <source>
        <dbReference type="Pfam" id="PF08281"/>
    </source>
</evidence>